<keyword evidence="3" id="KW-0326">Glycosidase</keyword>
<dbReference type="SMART" id="SM00642">
    <property type="entry name" value="Aamy"/>
    <property type="match status" value="1"/>
</dbReference>
<dbReference type="EMBL" id="JBBYAF010000025">
    <property type="protein sequence ID" value="MEL3973247.1"/>
    <property type="molecule type" value="Genomic_DNA"/>
</dbReference>
<keyword evidence="3" id="KW-0378">Hydrolase</keyword>
<keyword evidence="4" id="KW-1185">Reference proteome</keyword>
<dbReference type="Gene3D" id="2.60.40.2320">
    <property type="match status" value="1"/>
</dbReference>
<comment type="caution">
    <text evidence="3">The sequence shown here is derived from an EMBL/GenBank/DDBJ whole genome shotgun (WGS) entry which is preliminary data.</text>
</comment>
<organism evidence="3 4">
    <name type="scientific">Rossellomorea oryzaecorticis</name>
    <dbReference type="NCBI Taxonomy" id="1396505"/>
    <lineage>
        <taxon>Bacteria</taxon>
        <taxon>Bacillati</taxon>
        <taxon>Bacillota</taxon>
        <taxon>Bacilli</taxon>
        <taxon>Bacillales</taxon>
        <taxon>Bacillaceae</taxon>
        <taxon>Rossellomorea</taxon>
    </lineage>
</organism>
<evidence type="ECO:0000259" key="2">
    <source>
        <dbReference type="SMART" id="SM00642"/>
    </source>
</evidence>
<dbReference type="Proteomes" id="UP001389717">
    <property type="component" value="Unassembled WGS sequence"/>
</dbReference>
<dbReference type="NCBIfam" id="TIGR02104">
    <property type="entry name" value="pulA_typeI"/>
    <property type="match status" value="1"/>
</dbReference>
<dbReference type="InterPro" id="IPR013783">
    <property type="entry name" value="Ig-like_fold"/>
</dbReference>
<accession>A0ABU9KB66</accession>
<dbReference type="InterPro" id="IPR049117">
    <property type="entry name" value="pulA_all-beta"/>
</dbReference>
<dbReference type="InterPro" id="IPR014756">
    <property type="entry name" value="Ig_E-set"/>
</dbReference>
<evidence type="ECO:0000313" key="3">
    <source>
        <dbReference type="EMBL" id="MEL3973247.1"/>
    </source>
</evidence>
<dbReference type="PANTHER" id="PTHR43002">
    <property type="entry name" value="GLYCOGEN DEBRANCHING ENZYME"/>
    <property type="match status" value="1"/>
</dbReference>
<dbReference type="EC" id="3.2.1.41" evidence="3"/>
<feature type="domain" description="Glycosyl hydrolase family 13 catalytic" evidence="2">
    <location>
        <begin position="250"/>
        <end position="616"/>
    </location>
</feature>
<dbReference type="InterPro" id="IPR011840">
    <property type="entry name" value="PulA_typeI"/>
</dbReference>
<dbReference type="RefSeq" id="WP_341984386.1">
    <property type="nucleotide sequence ID" value="NZ_JBBYAF010000025.1"/>
</dbReference>
<dbReference type="CDD" id="cd02860">
    <property type="entry name" value="E_set_Pullulanase"/>
    <property type="match status" value="1"/>
</dbReference>
<dbReference type="InterPro" id="IPR040697">
    <property type="entry name" value="PulA_N1"/>
</dbReference>
<dbReference type="Gene3D" id="2.60.40.1180">
    <property type="entry name" value="Golgi alpha-mannosidase II"/>
    <property type="match status" value="1"/>
</dbReference>
<dbReference type="CDD" id="cd11341">
    <property type="entry name" value="AmyAc_Pullulanase_LD-like"/>
    <property type="match status" value="1"/>
</dbReference>
<dbReference type="InterPro" id="IPR017853">
    <property type="entry name" value="GH"/>
</dbReference>
<dbReference type="SUPFAM" id="SSF81296">
    <property type="entry name" value="E set domains"/>
    <property type="match status" value="1"/>
</dbReference>
<dbReference type="Pfam" id="PF02922">
    <property type="entry name" value="CBM_48"/>
    <property type="match status" value="1"/>
</dbReference>
<evidence type="ECO:0000256" key="1">
    <source>
        <dbReference type="ARBA" id="ARBA00008061"/>
    </source>
</evidence>
<comment type="similarity">
    <text evidence="1">Belongs to the glycosyl hydrolase 13 family.</text>
</comment>
<protein>
    <submittedName>
        <fullName evidence="3">Type I pullulanase</fullName>
        <ecNumber evidence="3">3.2.1.41</ecNumber>
    </submittedName>
</protein>
<sequence length="716" mass="81340">MLVISRQYEAFLDTFHTITFILPYTYHGGQSNRFSLIKDGNEIALELKEKIPLDDAMKYTASLPERLELGKTYTIVDEHNTETDLQIGAVIRTEEFDQHFYYEGDDLGVTFLEDAAVFKVWSPTSTEVKLKLKSPHEEKAVQYPMKRNGNGVWELTIAADIEGYYYTFLTCINLIWNELVDPYAKAVSYNSEWGCAVNPDRIKPGCSSLEPLPSPTDAVIYELNIRDFSNARESGMKFKGKYLAFTEKDTRTPNGFSSGIQYLKELGITHVELLPVNDFDGVSDDPADNRYNWGYNPLYFNAPEGSYSMKPDDPAERIHELKSVIHSLHEENIRVILDVVYNHVYIRETSSFEKLVPGYFFRHDENGLPSNGTGVGNDFASERLMARKFIKDSILYWMRTYGVDGFRFDLMGILDIATMNEIREEVNRVLPDAILIGEGWDLNTPLPFNSKANLRNANSLIGIGQFNDCFRDTIKGSTFNLHDKGFALGHGKLEEKVEQVLTGSVGTPNGERGIFIEPVQSVNYVESHDNHTLWDKMKACLEEDDEILKKRQKLATSMVLLSQGIPFIHAGQEFFRTKQGIENSYNSPAAINQLDWLKREKHDEDIEYVRGLIAIRKSHGAFRFRQSNLIRKYASVSHPAENLVMVHYQDVHPYGPWNELILLFHSGSSDKVRVPLPKGKTWIILADGNQANVNGLCELNGGSIEVEGLSSYLIVR</sequence>
<dbReference type="Pfam" id="PF17999">
    <property type="entry name" value="PulA_N1"/>
    <property type="match status" value="1"/>
</dbReference>
<dbReference type="SUPFAM" id="SSF51445">
    <property type="entry name" value="(Trans)glycosidases"/>
    <property type="match status" value="1"/>
</dbReference>
<name>A0ABU9KB66_9BACI</name>
<dbReference type="Gene3D" id="3.20.20.80">
    <property type="entry name" value="Glycosidases"/>
    <property type="match status" value="1"/>
</dbReference>
<dbReference type="InterPro" id="IPR013780">
    <property type="entry name" value="Glyco_hydro_b"/>
</dbReference>
<dbReference type="InterPro" id="IPR006047">
    <property type="entry name" value="GH13_cat_dom"/>
</dbReference>
<evidence type="ECO:0000313" key="4">
    <source>
        <dbReference type="Proteomes" id="UP001389717"/>
    </source>
</evidence>
<proteinExistence type="inferred from homology"/>
<reference evidence="3 4" key="1">
    <citation type="submission" date="2024-04" db="EMBL/GenBank/DDBJ databases">
        <title>Bacillus oryzaecorticis sp. nov., a moderately halophilic bacterium isolated from rice husks.</title>
        <authorList>
            <person name="Zhu H.-S."/>
        </authorList>
    </citation>
    <scope>NUCLEOTIDE SEQUENCE [LARGE SCALE GENOMIC DNA]</scope>
    <source>
        <strain evidence="3 4">ZC255</strain>
    </source>
</reference>
<gene>
    <name evidence="3" type="primary">pulA</name>
    <name evidence="3" type="ORF">AAEO50_13245</name>
</gene>
<dbReference type="GO" id="GO:0051060">
    <property type="term" value="F:pullulanase activity"/>
    <property type="evidence" value="ECO:0007669"/>
    <property type="project" value="UniProtKB-EC"/>
</dbReference>
<dbReference type="InterPro" id="IPR004193">
    <property type="entry name" value="Glyco_hydro_13_N"/>
</dbReference>
<dbReference type="Pfam" id="PF21653">
    <property type="entry name" value="pulA_all-beta"/>
    <property type="match status" value="1"/>
</dbReference>
<dbReference type="Gene3D" id="2.60.40.10">
    <property type="entry name" value="Immunoglobulins"/>
    <property type="match status" value="1"/>
</dbReference>